<dbReference type="KEGG" id="bbes:BESB_014100"/>
<dbReference type="EMBL" id="NWUJ01000010">
    <property type="protein sequence ID" value="PFH32798.1"/>
    <property type="molecule type" value="Genomic_DNA"/>
</dbReference>
<dbReference type="InterPro" id="IPR036691">
    <property type="entry name" value="Endo/exonu/phosph_ase_sf"/>
</dbReference>
<accession>A0A2A9M2T6</accession>
<proteinExistence type="predicted"/>
<dbReference type="GeneID" id="40306472"/>
<keyword evidence="2" id="KW-1185">Reference proteome</keyword>
<dbReference type="AlphaFoldDB" id="A0A2A9M2T6"/>
<evidence type="ECO:0000313" key="2">
    <source>
        <dbReference type="Proteomes" id="UP000224006"/>
    </source>
</evidence>
<sequence>MFDVMILQFRDRRALQLIPEDITGQELWELANGGRAVTGRMEQLGRIVGSKLEYPVPVISCEEHQEASLETLKPAPFLSRSSTKASENDSEAMDVANSVEWDLQDSDSVPLLASPSPVSSVQTMAEARAIYEENVRQFSIAKSSDMASRMRDLKGSKPLNIVMLQWNTELFKPTPFEFLLPFCRKSPEEEEAPVIKLEGIDMFVVTTQENNRFSPGEELIMQDSILRGLNALSQIPNWKSSGLRQLNNARGTLLRRFAPFTPNTQMIMWFARDHAVFNKPPEFCMGSLKQSEKGFVAVKAAVEGVGNILIAGTHIGHRKSRRNQISEVLQMMGTNCGEEARGHTGLDDFSIVLLAGDFNSRLDLDSSRELLSVISKEPPFTSPFVGDSANPINKPIRVAGQQRVLTPPSDDIESMPRKIERKQSKRMIECRAGGAFNTFGRSLPC</sequence>
<organism evidence="1 2">
    <name type="scientific">Besnoitia besnoiti</name>
    <name type="common">Apicomplexan protozoan</name>
    <dbReference type="NCBI Taxonomy" id="94643"/>
    <lineage>
        <taxon>Eukaryota</taxon>
        <taxon>Sar</taxon>
        <taxon>Alveolata</taxon>
        <taxon>Apicomplexa</taxon>
        <taxon>Conoidasida</taxon>
        <taxon>Coccidia</taxon>
        <taxon>Eucoccidiorida</taxon>
        <taxon>Eimeriorina</taxon>
        <taxon>Sarcocystidae</taxon>
        <taxon>Besnoitia</taxon>
    </lineage>
</organism>
<name>A0A2A9M2T6_BESBE</name>
<dbReference type="VEuPathDB" id="ToxoDB:BESB_014100"/>
<reference evidence="1 2" key="1">
    <citation type="submission" date="2017-09" db="EMBL/GenBank/DDBJ databases">
        <title>Genome sequencing of Besnoitia besnoiti strain Bb-Ger1.</title>
        <authorList>
            <person name="Schares G."/>
            <person name="Venepally P."/>
            <person name="Lorenzi H.A."/>
        </authorList>
    </citation>
    <scope>NUCLEOTIDE SEQUENCE [LARGE SCALE GENOMIC DNA]</scope>
    <source>
        <strain evidence="1 2">Bb-Ger1</strain>
    </source>
</reference>
<dbReference type="RefSeq" id="XP_029216807.1">
    <property type="nucleotide sequence ID" value="XM_029360140.1"/>
</dbReference>
<evidence type="ECO:0008006" key="3">
    <source>
        <dbReference type="Google" id="ProtNLM"/>
    </source>
</evidence>
<dbReference type="Proteomes" id="UP000224006">
    <property type="component" value="Chromosome IX"/>
</dbReference>
<evidence type="ECO:0000313" key="1">
    <source>
        <dbReference type="EMBL" id="PFH32798.1"/>
    </source>
</evidence>
<dbReference type="OrthoDB" id="346374at2759"/>
<dbReference type="SUPFAM" id="SSF56219">
    <property type="entry name" value="DNase I-like"/>
    <property type="match status" value="1"/>
</dbReference>
<protein>
    <recommendedName>
        <fullName evidence="3">Endonuclease/exonuclease/phosphatase family protein</fullName>
    </recommendedName>
</protein>
<comment type="caution">
    <text evidence="1">The sequence shown here is derived from an EMBL/GenBank/DDBJ whole genome shotgun (WGS) entry which is preliminary data.</text>
</comment>
<dbReference type="Gene3D" id="3.60.10.10">
    <property type="entry name" value="Endonuclease/exonuclease/phosphatase"/>
    <property type="match status" value="1"/>
</dbReference>
<gene>
    <name evidence="1" type="ORF">BESB_014100</name>
</gene>